<comment type="caution">
    <text evidence="2">The sequence shown here is derived from an EMBL/GenBank/DDBJ whole genome shotgun (WGS) entry which is preliminary data.</text>
</comment>
<organism evidence="2">
    <name type="scientific">marine sediment metagenome</name>
    <dbReference type="NCBI Taxonomy" id="412755"/>
    <lineage>
        <taxon>unclassified sequences</taxon>
        <taxon>metagenomes</taxon>
        <taxon>ecological metagenomes</taxon>
    </lineage>
</organism>
<feature type="non-terminal residue" evidence="2">
    <location>
        <position position="1"/>
    </location>
</feature>
<evidence type="ECO:0000313" key="2">
    <source>
        <dbReference type="EMBL" id="GAH53968.1"/>
    </source>
</evidence>
<proteinExistence type="predicted"/>
<dbReference type="Gene3D" id="1.10.390.10">
    <property type="entry name" value="Neutral Protease Domain 2"/>
    <property type="match status" value="1"/>
</dbReference>
<dbReference type="AlphaFoldDB" id="X1I8U3"/>
<feature type="non-terminal residue" evidence="2">
    <location>
        <position position="86"/>
    </location>
</feature>
<dbReference type="PANTHER" id="PTHR45726:SF3">
    <property type="entry name" value="LEUKOTRIENE A-4 HYDROLASE"/>
    <property type="match status" value="1"/>
</dbReference>
<dbReference type="Pfam" id="PF01433">
    <property type="entry name" value="Peptidase_M1"/>
    <property type="match status" value="1"/>
</dbReference>
<evidence type="ECO:0000259" key="1">
    <source>
        <dbReference type="Pfam" id="PF01433"/>
    </source>
</evidence>
<dbReference type="PANTHER" id="PTHR45726">
    <property type="entry name" value="LEUKOTRIENE A-4 HYDROLASE"/>
    <property type="match status" value="1"/>
</dbReference>
<dbReference type="GO" id="GO:0008270">
    <property type="term" value="F:zinc ion binding"/>
    <property type="evidence" value="ECO:0007669"/>
    <property type="project" value="InterPro"/>
</dbReference>
<feature type="domain" description="Peptidase M1 membrane alanine aminopeptidase" evidence="1">
    <location>
        <begin position="3"/>
        <end position="60"/>
    </location>
</feature>
<protein>
    <recommendedName>
        <fullName evidence="1">Peptidase M1 membrane alanine aminopeptidase domain-containing protein</fullName>
    </recommendedName>
</protein>
<dbReference type="SUPFAM" id="SSF55486">
    <property type="entry name" value="Metalloproteases ('zincins'), catalytic domain"/>
    <property type="match status" value="1"/>
</dbReference>
<accession>X1I8U3</accession>
<name>X1I8U3_9ZZZZ</name>
<gene>
    <name evidence="2" type="ORF">S03H2_26741</name>
</gene>
<sequence>TGKDADDSLSDVPYIKGSWFLQYLEEKFGRENFDAFLRGYFDHFAFQSITTDQFVGYLKANLLDKYPGKVSMAEVDAWLHQPGIPA</sequence>
<dbReference type="InterPro" id="IPR014782">
    <property type="entry name" value="Peptidase_M1_dom"/>
</dbReference>
<reference evidence="2" key="1">
    <citation type="journal article" date="2014" name="Front. Microbiol.">
        <title>High frequency of phylogenetically diverse reductive dehalogenase-homologous genes in deep subseafloor sedimentary metagenomes.</title>
        <authorList>
            <person name="Kawai M."/>
            <person name="Futagami T."/>
            <person name="Toyoda A."/>
            <person name="Takaki Y."/>
            <person name="Nishi S."/>
            <person name="Hori S."/>
            <person name="Arai W."/>
            <person name="Tsubouchi T."/>
            <person name="Morono Y."/>
            <person name="Uchiyama I."/>
            <person name="Ito T."/>
            <person name="Fujiyama A."/>
            <person name="Inagaki F."/>
            <person name="Takami H."/>
        </authorList>
    </citation>
    <scope>NUCLEOTIDE SEQUENCE</scope>
    <source>
        <strain evidence="2">Expedition CK06-06</strain>
    </source>
</reference>
<dbReference type="InterPro" id="IPR034015">
    <property type="entry name" value="M1_LTA4H"/>
</dbReference>
<dbReference type="GO" id="GO:0008237">
    <property type="term" value="F:metallopeptidase activity"/>
    <property type="evidence" value="ECO:0007669"/>
    <property type="project" value="InterPro"/>
</dbReference>
<dbReference type="EMBL" id="BARU01015646">
    <property type="protein sequence ID" value="GAH53968.1"/>
    <property type="molecule type" value="Genomic_DNA"/>
</dbReference>
<dbReference type="InterPro" id="IPR027268">
    <property type="entry name" value="Peptidase_M4/M1_CTD_sf"/>
</dbReference>